<dbReference type="RefSeq" id="WP_075006835.1">
    <property type="nucleotide sequence ID" value="NZ_FOAP01000006.1"/>
</dbReference>
<evidence type="ECO:0000313" key="2">
    <source>
        <dbReference type="Proteomes" id="UP000182719"/>
    </source>
</evidence>
<organism evidence="1 2">
    <name type="scientific">Stigmatella aurantiaca</name>
    <dbReference type="NCBI Taxonomy" id="41"/>
    <lineage>
        <taxon>Bacteria</taxon>
        <taxon>Pseudomonadati</taxon>
        <taxon>Myxococcota</taxon>
        <taxon>Myxococcia</taxon>
        <taxon>Myxococcales</taxon>
        <taxon>Cystobacterineae</taxon>
        <taxon>Archangiaceae</taxon>
        <taxon>Stigmatella</taxon>
    </lineage>
</organism>
<accession>A0A1H7QHD3</accession>
<dbReference type="Proteomes" id="UP000182719">
    <property type="component" value="Unassembled WGS sequence"/>
</dbReference>
<dbReference type="EMBL" id="FOAP01000006">
    <property type="protein sequence ID" value="SEL46955.1"/>
    <property type="molecule type" value="Genomic_DNA"/>
</dbReference>
<reference evidence="2" key="1">
    <citation type="submission" date="2016-10" db="EMBL/GenBank/DDBJ databases">
        <authorList>
            <person name="Varghese N."/>
            <person name="Submissions S."/>
        </authorList>
    </citation>
    <scope>NUCLEOTIDE SEQUENCE [LARGE SCALE GENOMIC DNA]</scope>
    <source>
        <strain evidence="2">DSM 17044</strain>
    </source>
</reference>
<keyword evidence="2" id="KW-1185">Reference proteome</keyword>
<dbReference type="AlphaFoldDB" id="A0A1H7QHD3"/>
<dbReference type="OrthoDB" id="5516849at2"/>
<sequence length="100" mass="11053">MGILKFLVWTACAVGLGIFLAKGRIDGRTPLDHMDRAWKRTTHPSQMDRMKNGVERVKGGLEDALDDAQEAVGQKTAPGPRERITAEDRAAVNRIIAQKK</sequence>
<protein>
    <submittedName>
        <fullName evidence="1">Uncharacterized protein</fullName>
    </submittedName>
</protein>
<evidence type="ECO:0000313" key="1">
    <source>
        <dbReference type="EMBL" id="SEL46955.1"/>
    </source>
</evidence>
<gene>
    <name evidence="1" type="ORF">SAMN05444354_106130</name>
</gene>
<name>A0A1H7QHD3_STIAU</name>
<proteinExistence type="predicted"/>